<comment type="caution">
    <text evidence="1">The sequence shown here is derived from an EMBL/GenBank/DDBJ whole genome shotgun (WGS) entry which is preliminary data.</text>
</comment>
<dbReference type="Pfam" id="PF10082">
    <property type="entry name" value="BBP2_2"/>
    <property type="match status" value="1"/>
</dbReference>
<dbReference type="InterPro" id="IPR018759">
    <property type="entry name" value="BBP2_2"/>
</dbReference>
<dbReference type="EMBL" id="JBHUGS010000001">
    <property type="protein sequence ID" value="MFD1949574.1"/>
    <property type="molecule type" value="Genomic_DNA"/>
</dbReference>
<keyword evidence="2" id="KW-1185">Reference proteome</keyword>
<dbReference type="Proteomes" id="UP001597400">
    <property type="component" value="Unassembled WGS sequence"/>
</dbReference>
<proteinExistence type="predicted"/>
<protein>
    <submittedName>
        <fullName evidence="1">Outer membrane beta-barrel protein</fullName>
    </submittedName>
</protein>
<reference evidence="2" key="1">
    <citation type="journal article" date="2019" name="Int. J. Syst. Evol. Microbiol.">
        <title>The Global Catalogue of Microorganisms (GCM) 10K type strain sequencing project: providing services to taxonomists for standard genome sequencing and annotation.</title>
        <authorList>
            <consortium name="The Broad Institute Genomics Platform"/>
            <consortium name="The Broad Institute Genome Sequencing Center for Infectious Disease"/>
            <person name="Wu L."/>
            <person name="Ma J."/>
        </authorList>
    </citation>
    <scope>NUCLEOTIDE SEQUENCE [LARGE SCALE GENOMIC DNA]</scope>
    <source>
        <strain evidence="2">CGMCC 1.12702</strain>
    </source>
</reference>
<accession>A0ABW4TSE6</accession>
<gene>
    <name evidence="1" type="ORF">ACFSGX_02185</name>
</gene>
<evidence type="ECO:0000313" key="2">
    <source>
        <dbReference type="Proteomes" id="UP001597400"/>
    </source>
</evidence>
<sequence>MKCDLNIRRHGRVHDIYDAPDTVLHFWKPETIFSSLIIGGRRVPRSRDYYVKAFCRAAFVAIPALWPSISVAQVGEELLTRPAVPSGFDRGRNIAVTERARTDYDPLGIDVRSFRVISALELGIGGTNNTYSEANNPRAALFSYASPSVTAASLWSRHFLQFQAAGRFVRYIDQSPRNENTWNLGLSSRIDLGSSLKIEGRLLRARSVEGFFSGDVEADIAALSRIDTYYGIVRGTYSLGRTRVILSADHSDDRYGSIRFQDGAERDQSGRDRGVSRLTAQLDYARTPSVSLFAQARIARNDFVRPLAPAAPERDSTGYRGLIGVNFDLAGRARGSIGAGYIIRDFDSPIYNGVKGLSVEARIELFPDDLSTYTIDVSRSIGDSSFGNGAPYFDSRFTLRLDREIRRNLIGNVSASYSVIEYQDLPSLGAEGYQFALGARYLSTRRVRLDFAARYSDRSTRSGTVGYRVGELRGQFGIVLQR</sequence>
<dbReference type="RefSeq" id="WP_380927120.1">
    <property type="nucleotide sequence ID" value="NZ_JBHUGS010000001.1"/>
</dbReference>
<name>A0ABW4TSE6_9SPHN</name>
<organism evidence="1 2">
    <name type="scientific">Sphingomonas arantia</name>
    <dbReference type="NCBI Taxonomy" id="1460676"/>
    <lineage>
        <taxon>Bacteria</taxon>
        <taxon>Pseudomonadati</taxon>
        <taxon>Pseudomonadota</taxon>
        <taxon>Alphaproteobacteria</taxon>
        <taxon>Sphingomonadales</taxon>
        <taxon>Sphingomonadaceae</taxon>
        <taxon>Sphingomonas</taxon>
    </lineage>
</organism>
<evidence type="ECO:0000313" key="1">
    <source>
        <dbReference type="EMBL" id="MFD1949574.1"/>
    </source>
</evidence>